<dbReference type="GO" id="GO:0004222">
    <property type="term" value="F:metalloendopeptidase activity"/>
    <property type="evidence" value="ECO:0007669"/>
    <property type="project" value="TreeGrafter"/>
</dbReference>
<dbReference type="InterPro" id="IPR000884">
    <property type="entry name" value="TSP1_rpt"/>
</dbReference>
<protein>
    <submittedName>
        <fullName evidence="7">ADAM_spacer1 domain-containing protein</fullName>
    </submittedName>
</protein>
<dbReference type="GO" id="GO:0005576">
    <property type="term" value="C:extracellular region"/>
    <property type="evidence" value="ECO:0007669"/>
    <property type="project" value="UniProtKB-SubCell"/>
</dbReference>
<evidence type="ECO:0000256" key="1">
    <source>
        <dbReference type="ARBA" id="ARBA00004613"/>
    </source>
</evidence>
<name>A0A0N5CZA4_THECL</name>
<dbReference type="GO" id="GO:0030198">
    <property type="term" value="P:extracellular matrix organization"/>
    <property type="evidence" value="ECO:0007669"/>
    <property type="project" value="TreeGrafter"/>
</dbReference>
<evidence type="ECO:0000313" key="6">
    <source>
        <dbReference type="Proteomes" id="UP000276776"/>
    </source>
</evidence>
<dbReference type="EMBL" id="UYYF01004365">
    <property type="protein sequence ID" value="VDN03089.1"/>
    <property type="molecule type" value="Genomic_DNA"/>
</dbReference>
<gene>
    <name evidence="5" type="ORF">TCLT_LOCUS5801</name>
</gene>
<reference evidence="5 6" key="2">
    <citation type="submission" date="2018-11" db="EMBL/GenBank/DDBJ databases">
        <authorList>
            <consortium name="Pathogen Informatics"/>
        </authorList>
    </citation>
    <scope>NUCLEOTIDE SEQUENCE [LARGE SCALE GENOMIC DNA]</scope>
</reference>
<evidence type="ECO:0000256" key="3">
    <source>
        <dbReference type="ARBA" id="ARBA00022729"/>
    </source>
</evidence>
<dbReference type="OrthoDB" id="5948003at2759"/>
<dbReference type="InterPro" id="IPR036383">
    <property type="entry name" value="TSP1_rpt_sf"/>
</dbReference>
<dbReference type="WBParaSite" id="TCLT_0000581201-mRNA-1">
    <property type="protein sequence ID" value="TCLT_0000581201-mRNA-1"/>
    <property type="gene ID" value="TCLT_0000581201"/>
</dbReference>
<evidence type="ECO:0000256" key="2">
    <source>
        <dbReference type="ARBA" id="ARBA00022525"/>
    </source>
</evidence>
<accession>A0A0N5CZA4</accession>
<dbReference type="PANTHER" id="PTHR13723:SF281">
    <property type="entry name" value="PAPILIN"/>
    <property type="match status" value="1"/>
</dbReference>
<keyword evidence="6" id="KW-1185">Reference proteome</keyword>
<proteinExistence type="predicted"/>
<keyword evidence="3" id="KW-0732">Signal</keyword>
<dbReference type="SMART" id="SM00209">
    <property type="entry name" value="TSP1"/>
    <property type="match status" value="2"/>
</dbReference>
<evidence type="ECO:0000256" key="4">
    <source>
        <dbReference type="ARBA" id="ARBA00022737"/>
    </source>
</evidence>
<dbReference type="OMA" id="RKSCPKW"/>
<sequence>MEYSWIAGKWSECTVTCNGGHQSRVVYCVENFNDVNGVLIENRKVDDQYCWQTKRPITSRKCNRKSCPKWEKGDWTSCSVTCGKGFRSRQVECRQEGDRLEDYACNNTNRPDDEQLCYTGTTCPNEFQSCK</sequence>
<dbReference type="Proteomes" id="UP000276776">
    <property type="component" value="Unassembled WGS sequence"/>
</dbReference>
<reference evidence="7" key="1">
    <citation type="submission" date="2017-02" db="UniProtKB">
        <authorList>
            <consortium name="WormBaseParasite"/>
        </authorList>
    </citation>
    <scope>IDENTIFICATION</scope>
</reference>
<evidence type="ECO:0000313" key="7">
    <source>
        <dbReference type="WBParaSite" id="TCLT_0000581201-mRNA-1"/>
    </source>
</evidence>
<dbReference type="InterPro" id="IPR050439">
    <property type="entry name" value="ADAMTS_ADAMTS-like"/>
</dbReference>
<organism evidence="7">
    <name type="scientific">Thelazia callipaeda</name>
    <name type="common">Oriental eyeworm</name>
    <name type="synonym">Parasitic nematode</name>
    <dbReference type="NCBI Taxonomy" id="103827"/>
    <lineage>
        <taxon>Eukaryota</taxon>
        <taxon>Metazoa</taxon>
        <taxon>Ecdysozoa</taxon>
        <taxon>Nematoda</taxon>
        <taxon>Chromadorea</taxon>
        <taxon>Rhabditida</taxon>
        <taxon>Spirurina</taxon>
        <taxon>Spiruromorpha</taxon>
        <taxon>Thelazioidea</taxon>
        <taxon>Thelaziidae</taxon>
        <taxon>Thelazia</taxon>
    </lineage>
</organism>
<dbReference type="Gene3D" id="2.20.100.10">
    <property type="entry name" value="Thrombospondin type-1 (TSP1) repeat"/>
    <property type="match status" value="2"/>
</dbReference>
<evidence type="ECO:0000313" key="5">
    <source>
        <dbReference type="EMBL" id="VDN03089.1"/>
    </source>
</evidence>
<keyword evidence="2" id="KW-0964">Secreted</keyword>
<dbReference type="FunFam" id="2.20.100.10:FF:000005">
    <property type="entry name" value="ADAM metallopeptidase with thrombospondin type 1 motif 9"/>
    <property type="match status" value="2"/>
</dbReference>
<dbReference type="STRING" id="103827.A0A0N5CZA4"/>
<dbReference type="PROSITE" id="PS50092">
    <property type="entry name" value="TSP1"/>
    <property type="match status" value="2"/>
</dbReference>
<dbReference type="Pfam" id="PF19030">
    <property type="entry name" value="TSP1_ADAMTS"/>
    <property type="match status" value="2"/>
</dbReference>
<comment type="subcellular location">
    <subcellularLocation>
        <location evidence="1">Secreted</location>
    </subcellularLocation>
</comment>
<dbReference type="PANTHER" id="PTHR13723">
    <property type="entry name" value="ADAMTS A DISINTEGRIN AND METALLOPROTEASE WITH THROMBOSPONDIN MOTIFS PROTEASE"/>
    <property type="match status" value="1"/>
</dbReference>
<dbReference type="SUPFAM" id="SSF82895">
    <property type="entry name" value="TSP-1 type 1 repeat"/>
    <property type="match status" value="2"/>
</dbReference>
<dbReference type="GO" id="GO:0006508">
    <property type="term" value="P:proteolysis"/>
    <property type="evidence" value="ECO:0007669"/>
    <property type="project" value="TreeGrafter"/>
</dbReference>
<dbReference type="GO" id="GO:0009653">
    <property type="term" value="P:anatomical structure morphogenesis"/>
    <property type="evidence" value="ECO:0007669"/>
    <property type="project" value="UniProtKB-ARBA"/>
</dbReference>
<dbReference type="AlphaFoldDB" id="A0A0N5CZA4"/>
<dbReference type="GO" id="GO:0031012">
    <property type="term" value="C:extracellular matrix"/>
    <property type="evidence" value="ECO:0007669"/>
    <property type="project" value="TreeGrafter"/>
</dbReference>
<keyword evidence="4" id="KW-0677">Repeat</keyword>